<dbReference type="EMBL" id="SNXI01000007">
    <property type="protein sequence ID" value="TDP33238.1"/>
    <property type="molecule type" value="Genomic_DNA"/>
</dbReference>
<name>A0A4R6P5V4_9GAMM</name>
<protein>
    <submittedName>
        <fullName evidence="1">Uncharacterized protein</fullName>
    </submittedName>
</protein>
<evidence type="ECO:0000313" key="2">
    <source>
        <dbReference type="Proteomes" id="UP000295531"/>
    </source>
</evidence>
<sequence>MRLFIMSGLLLMVPLGLANTPGDANTDVL</sequence>
<proteinExistence type="predicted"/>
<dbReference type="AlphaFoldDB" id="A0A4R6P5V4"/>
<reference evidence="1 2" key="1">
    <citation type="submission" date="2019-03" db="EMBL/GenBank/DDBJ databases">
        <title>Freshwater and sediment microbial communities from various areas in North America, analyzing microbe dynamics in response to fracking.</title>
        <authorList>
            <person name="Lamendella R."/>
        </authorList>
    </citation>
    <scope>NUCLEOTIDE SEQUENCE [LARGE SCALE GENOMIC DNA]</scope>
    <source>
        <strain evidence="1 2">18_TX</strain>
    </source>
</reference>
<dbReference type="Proteomes" id="UP000295531">
    <property type="component" value="Unassembled WGS sequence"/>
</dbReference>
<evidence type="ECO:0000313" key="1">
    <source>
        <dbReference type="EMBL" id="TDP33238.1"/>
    </source>
</evidence>
<accession>A0A4R6P5V4</accession>
<organism evidence="1 2">
    <name type="scientific">Idiomarina aquatica</name>
    <dbReference type="NCBI Taxonomy" id="1327752"/>
    <lineage>
        <taxon>Bacteria</taxon>
        <taxon>Pseudomonadati</taxon>
        <taxon>Pseudomonadota</taxon>
        <taxon>Gammaproteobacteria</taxon>
        <taxon>Alteromonadales</taxon>
        <taxon>Idiomarinaceae</taxon>
        <taxon>Idiomarina</taxon>
    </lineage>
</organism>
<comment type="caution">
    <text evidence="1">The sequence shown here is derived from an EMBL/GenBank/DDBJ whole genome shotgun (WGS) entry which is preliminary data.</text>
</comment>
<keyword evidence="2" id="KW-1185">Reference proteome</keyword>
<gene>
    <name evidence="1" type="ORF">DEU29_10757</name>
</gene>